<feature type="region of interest" description="Disordered" evidence="4">
    <location>
        <begin position="1"/>
        <end position="25"/>
    </location>
</feature>
<proteinExistence type="predicted"/>
<dbReference type="GO" id="GO:0003677">
    <property type="term" value="F:DNA binding"/>
    <property type="evidence" value="ECO:0007669"/>
    <property type="project" value="UniProtKB-KW"/>
</dbReference>
<evidence type="ECO:0000256" key="4">
    <source>
        <dbReference type="SAM" id="MobiDB-lite"/>
    </source>
</evidence>
<dbReference type="PROSITE" id="PS50949">
    <property type="entry name" value="HTH_GNTR"/>
    <property type="match status" value="1"/>
</dbReference>
<dbReference type="Pfam" id="PF00392">
    <property type="entry name" value="GntR"/>
    <property type="match status" value="1"/>
</dbReference>
<dbReference type="SUPFAM" id="SSF48008">
    <property type="entry name" value="GntR ligand-binding domain-like"/>
    <property type="match status" value="1"/>
</dbReference>
<reference evidence="6 7" key="1">
    <citation type="submission" date="2020-06" db="EMBL/GenBank/DDBJ databases">
        <title>Genome mining for natural products.</title>
        <authorList>
            <person name="Zhang B."/>
            <person name="Shi J."/>
            <person name="Ge H."/>
        </authorList>
    </citation>
    <scope>NUCLEOTIDE SEQUENCE [LARGE SCALE GENOMIC DNA]</scope>
    <source>
        <strain evidence="6 7">NA02069</strain>
    </source>
</reference>
<keyword evidence="1" id="KW-0805">Transcription regulation</keyword>
<dbReference type="InterPro" id="IPR036390">
    <property type="entry name" value="WH_DNA-bd_sf"/>
</dbReference>
<dbReference type="Gene3D" id="1.10.10.10">
    <property type="entry name" value="Winged helix-like DNA-binding domain superfamily/Winged helix DNA-binding domain"/>
    <property type="match status" value="1"/>
</dbReference>
<dbReference type="CDD" id="cd07377">
    <property type="entry name" value="WHTH_GntR"/>
    <property type="match status" value="1"/>
</dbReference>
<organism evidence="6 7">
    <name type="scientific">Streptomyces chartreusis</name>
    <dbReference type="NCBI Taxonomy" id="1969"/>
    <lineage>
        <taxon>Bacteria</taxon>
        <taxon>Bacillati</taxon>
        <taxon>Actinomycetota</taxon>
        <taxon>Actinomycetes</taxon>
        <taxon>Kitasatosporales</taxon>
        <taxon>Streptomycetaceae</taxon>
        <taxon>Streptomyces</taxon>
    </lineage>
</organism>
<dbReference type="RefSeq" id="WP_176574546.1">
    <property type="nucleotide sequence ID" value="NZ_CP056041.1"/>
</dbReference>
<dbReference type="Gene3D" id="1.20.120.530">
    <property type="entry name" value="GntR ligand-binding domain-like"/>
    <property type="match status" value="1"/>
</dbReference>
<evidence type="ECO:0000313" key="7">
    <source>
        <dbReference type="Proteomes" id="UP000509418"/>
    </source>
</evidence>
<dbReference type="EMBL" id="CP056041">
    <property type="protein sequence ID" value="QKZ17150.1"/>
    <property type="molecule type" value="Genomic_DNA"/>
</dbReference>
<dbReference type="InterPro" id="IPR000524">
    <property type="entry name" value="Tscrpt_reg_HTH_GntR"/>
</dbReference>
<evidence type="ECO:0000256" key="3">
    <source>
        <dbReference type="ARBA" id="ARBA00023163"/>
    </source>
</evidence>
<accession>A0A7H8T5J5</accession>
<dbReference type="AlphaFoldDB" id="A0A7H8T5J5"/>
<dbReference type="PANTHER" id="PTHR43537">
    <property type="entry name" value="TRANSCRIPTIONAL REGULATOR, GNTR FAMILY"/>
    <property type="match status" value="1"/>
</dbReference>
<keyword evidence="7" id="KW-1185">Reference proteome</keyword>
<evidence type="ECO:0000313" key="6">
    <source>
        <dbReference type="EMBL" id="QKZ17150.1"/>
    </source>
</evidence>
<sequence>MRQETERNENPTAGGAPLAKRRTKGGGLRLADQAYLRIRDEIVTVQLRPGDPLDEKVLSQRLEVGLTPVRDALKRLTLERLAIIYPRRGTFVTEINISDERWLTETRIELEGLAAALAAERATDEECAALAKLAGTLEDSSDLSLDYITVDTEIHRAIYAASHNPYLESSLNQYANLALRIWYYGLQRMRPRTPRSCAQDEVVAAICARKPEAARKAAQSHLLGFSAEVRSLL</sequence>
<dbReference type="Pfam" id="PF07729">
    <property type="entry name" value="FCD"/>
    <property type="match status" value="1"/>
</dbReference>
<evidence type="ECO:0000256" key="2">
    <source>
        <dbReference type="ARBA" id="ARBA00023125"/>
    </source>
</evidence>
<protein>
    <submittedName>
        <fullName evidence="6">GntR family transcriptional regulator</fullName>
    </submittedName>
</protein>
<dbReference type="Proteomes" id="UP000509418">
    <property type="component" value="Chromosome"/>
</dbReference>
<dbReference type="GO" id="GO:0003700">
    <property type="term" value="F:DNA-binding transcription factor activity"/>
    <property type="evidence" value="ECO:0007669"/>
    <property type="project" value="InterPro"/>
</dbReference>
<dbReference type="InterPro" id="IPR036388">
    <property type="entry name" value="WH-like_DNA-bd_sf"/>
</dbReference>
<evidence type="ECO:0000256" key="1">
    <source>
        <dbReference type="ARBA" id="ARBA00023015"/>
    </source>
</evidence>
<name>A0A7H8T5J5_STRCX</name>
<dbReference type="InterPro" id="IPR008920">
    <property type="entry name" value="TF_FadR/GntR_C"/>
</dbReference>
<dbReference type="PANTHER" id="PTHR43537:SF5">
    <property type="entry name" value="UXU OPERON TRANSCRIPTIONAL REGULATOR"/>
    <property type="match status" value="1"/>
</dbReference>
<dbReference type="SMART" id="SM00345">
    <property type="entry name" value="HTH_GNTR"/>
    <property type="match status" value="1"/>
</dbReference>
<dbReference type="SUPFAM" id="SSF46785">
    <property type="entry name" value="Winged helix' DNA-binding domain"/>
    <property type="match status" value="1"/>
</dbReference>
<evidence type="ECO:0000259" key="5">
    <source>
        <dbReference type="PROSITE" id="PS50949"/>
    </source>
</evidence>
<keyword evidence="3" id="KW-0804">Transcription</keyword>
<dbReference type="SMART" id="SM00895">
    <property type="entry name" value="FCD"/>
    <property type="match status" value="1"/>
</dbReference>
<feature type="domain" description="HTH gntR-type" evidence="5">
    <location>
        <begin position="28"/>
        <end position="95"/>
    </location>
</feature>
<keyword evidence="2" id="KW-0238">DNA-binding</keyword>
<dbReference type="InterPro" id="IPR011711">
    <property type="entry name" value="GntR_C"/>
</dbReference>
<gene>
    <name evidence="6" type="ORF">HUT05_07085</name>
</gene>